<feature type="chain" id="PRO_5009439227" evidence="1">
    <location>
        <begin position="24"/>
        <end position="415"/>
    </location>
</feature>
<reference evidence="2 3" key="1">
    <citation type="journal article" date="2016" name="Microb. Cell Fact.">
        <title>Dissection of exopolysaccharide biosynthesis in Kozakia baliensis.</title>
        <authorList>
            <person name="Brandt J.U."/>
            <person name="Jakob F."/>
            <person name="Behr J."/>
            <person name="Geissler A.J."/>
            <person name="Vogel R.F."/>
        </authorList>
    </citation>
    <scope>NUCLEOTIDE SEQUENCE [LARGE SCALE GENOMIC DNA]</scope>
    <source>
        <strain evidence="2 3">DSM 14400</strain>
        <plasmid evidence="3">Plasmid pkb14400_4</plasmid>
    </source>
</reference>
<keyword evidence="3" id="KW-1185">Reference proteome</keyword>
<dbReference type="Gene3D" id="3.90.226.10">
    <property type="entry name" value="2-enoyl-CoA Hydratase, Chain A, domain 1"/>
    <property type="match status" value="1"/>
</dbReference>
<geneLocation type="plasmid" evidence="3">
    <name>pkb14400_4</name>
</geneLocation>
<proteinExistence type="predicted"/>
<organism evidence="2 3">
    <name type="scientific">Kozakia baliensis</name>
    <dbReference type="NCBI Taxonomy" id="153496"/>
    <lineage>
        <taxon>Bacteria</taxon>
        <taxon>Pseudomonadati</taxon>
        <taxon>Pseudomonadota</taxon>
        <taxon>Alphaproteobacteria</taxon>
        <taxon>Acetobacterales</taxon>
        <taxon>Acetobacteraceae</taxon>
        <taxon>Kozakia</taxon>
    </lineage>
</organism>
<keyword evidence="1" id="KW-0732">Signal</keyword>
<dbReference type="RefSeq" id="WP_070404316.1">
    <property type="nucleotide sequence ID" value="NZ_CP014678.1"/>
</dbReference>
<sequence length="415" mass="44825">MVRRFLFGSLAALVLVSATPSLAQSVDPAGKPFDATAAWASFTKLLHEEYGYFERPGIDGDAILSAFEQRAKAAKSDKEFIDVLQLISHNFADPHFIVGPFDLDDWAIIPTSSDLFGVYDGTAFRIDDVRAGGDAMAKGVQPDVTVLRIDGRTPRAAIEEITGRPFTALSAPQIGFAFNVALAGHRRQPRTLEILEGRHRRTFALAATSDQANLVADGPLLDVQREGALGIIRINNSLGEQALIGQFAQALASLNDTTTLLIDLRNTPSGGNTSVARGIMGHFVDHDRPYQMHVIPYETRVLGPTRKFVEFVAPYGVRYPGKVYVAGGRWTGSMGEGLMIGFDAIGATTVGSDLAHLLGALSNETIEGSAAKVDLGTEQLFTVNGLPREAYRPETLIRRAERDKAHDPVLTAIGR</sequence>
<dbReference type="EMBL" id="CP014678">
    <property type="protein sequence ID" value="AOX18883.1"/>
    <property type="molecule type" value="Genomic_DNA"/>
</dbReference>
<evidence type="ECO:0000313" key="3">
    <source>
        <dbReference type="Proteomes" id="UP000179145"/>
    </source>
</evidence>
<dbReference type="OrthoDB" id="9812068at2"/>
<name>A0A1D8UYX9_9PROT</name>
<dbReference type="KEGG" id="kba:A0U89_16430"/>
<evidence type="ECO:0000313" key="2">
    <source>
        <dbReference type="EMBL" id="AOX18883.1"/>
    </source>
</evidence>
<dbReference type="SUPFAM" id="SSF52096">
    <property type="entry name" value="ClpP/crotonase"/>
    <property type="match status" value="1"/>
</dbReference>
<dbReference type="AlphaFoldDB" id="A0A1D8UYX9"/>
<gene>
    <name evidence="2" type="ORF">A0U89_16430</name>
</gene>
<accession>A0A1D8UYX9</accession>
<keyword evidence="2" id="KW-0614">Plasmid</keyword>
<dbReference type="Proteomes" id="UP000179145">
    <property type="component" value="Plasmid pKB14400_4"/>
</dbReference>
<evidence type="ECO:0000256" key="1">
    <source>
        <dbReference type="SAM" id="SignalP"/>
    </source>
</evidence>
<protein>
    <submittedName>
        <fullName evidence="2">Uncharacterized protein</fullName>
    </submittedName>
</protein>
<feature type="signal peptide" evidence="1">
    <location>
        <begin position="1"/>
        <end position="23"/>
    </location>
</feature>
<dbReference type="Gene3D" id="3.30.750.44">
    <property type="match status" value="1"/>
</dbReference>
<dbReference type="InterPro" id="IPR029045">
    <property type="entry name" value="ClpP/crotonase-like_dom_sf"/>
</dbReference>